<organism evidence="2 3">
    <name type="scientific">Clostridium muellerianum</name>
    <dbReference type="NCBI Taxonomy" id="2716538"/>
    <lineage>
        <taxon>Bacteria</taxon>
        <taxon>Bacillati</taxon>
        <taxon>Bacillota</taxon>
        <taxon>Clostridia</taxon>
        <taxon>Eubacteriales</taxon>
        <taxon>Clostridiaceae</taxon>
        <taxon>Clostridium</taxon>
    </lineage>
</organism>
<name>A0A7Y0EGD0_9CLOT</name>
<evidence type="ECO:0000259" key="1">
    <source>
        <dbReference type="Pfam" id="PF06889"/>
    </source>
</evidence>
<gene>
    <name evidence="2" type="ORF">HBE96_09525</name>
</gene>
<dbReference type="RefSeq" id="WP_169297544.1">
    <property type="nucleotide sequence ID" value="NZ_JABBNI010000016.1"/>
</dbReference>
<proteinExistence type="predicted"/>
<dbReference type="InterPro" id="IPR009677">
    <property type="entry name" value="DUF1266"/>
</dbReference>
<accession>A0A7Y0EGD0</accession>
<comment type="caution">
    <text evidence="2">The sequence shown here is derived from an EMBL/GenBank/DDBJ whole genome shotgun (WGS) entry which is preliminary data.</text>
</comment>
<dbReference type="Pfam" id="PF06889">
    <property type="entry name" value="DUF1266"/>
    <property type="match status" value="1"/>
</dbReference>
<reference evidence="2 3" key="1">
    <citation type="submission" date="2020-06" db="EMBL/GenBank/DDBJ databases">
        <title>Complete Genome Sequence of Clostridium muelleri sp. nov. P21T, an Acid-Alcohol Producing Acetogen Isolated from Old Hay.</title>
        <authorList>
            <person name="Duncan K.E."/>
            <person name="Tanner R.S."/>
        </authorList>
    </citation>
    <scope>NUCLEOTIDE SEQUENCE [LARGE SCALE GENOMIC DNA]</scope>
    <source>
        <strain evidence="2 3">P21</strain>
    </source>
</reference>
<evidence type="ECO:0000313" key="3">
    <source>
        <dbReference type="Proteomes" id="UP000537131"/>
    </source>
</evidence>
<dbReference type="AlphaFoldDB" id="A0A7Y0EGD0"/>
<evidence type="ECO:0000313" key="2">
    <source>
        <dbReference type="EMBL" id="NMM62938.1"/>
    </source>
</evidence>
<dbReference type="Proteomes" id="UP000537131">
    <property type="component" value="Unassembled WGS sequence"/>
</dbReference>
<keyword evidence="3" id="KW-1185">Reference proteome</keyword>
<feature type="domain" description="DUF1266" evidence="1">
    <location>
        <begin position="52"/>
        <end position="217"/>
    </location>
</feature>
<protein>
    <submittedName>
        <fullName evidence="2">DUF1266 domain-containing protein</fullName>
    </submittedName>
</protein>
<sequence length="224" mass="25899">MKKIYNPDNLSEAQLWMIALSSVLGGQNYHRHDTLCGCEKTPELIEDIGHMMKRDWGISNKADLLGSLNWLLKDGHGIDFLKERYFFSALSETAQNAYLNKLDKNSSKYIQYSLIKNYDKITPNAGVLAWDYGRYVFLCRCGVFLNYISSEEAWNLMLKVAKLAQKAYSSWREYGLAYIAGRQTWLKNMSADSAEEQVSKIKNLIIDKESPWNRLDWNTNLEQV</sequence>
<dbReference type="EMBL" id="JABBNI010000016">
    <property type="protein sequence ID" value="NMM62938.1"/>
    <property type="molecule type" value="Genomic_DNA"/>
</dbReference>